<dbReference type="Proteomes" id="UP000008177">
    <property type="component" value="Unplaced contigs"/>
</dbReference>
<sequence length="49" mass="5807">MLKWKQFSEAEKLEDGASTNLRPSLLCWIIHRVSSRVEHILEERLVIIM</sequence>
<protein>
    <submittedName>
        <fullName evidence="1">Uncharacterized protein</fullName>
    </submittedName>
</protein>
<dbReference type="EMBL" id="FQ790313">
    <property type="protein sequence ID" value="CCD34722.1"/>
    <property type="molecule type" value="Genomic_DNA"/>
</dbReference>
<name>G2YBY1_BOTF4</name>
<dbReference type="InParanoid" id="G2YBY1"/>
<dbReference type="AlphaFoldDB" id="G2YBY1"/>
<evidence type="ECO:0000313" key="1">
    <source>
        <dbReference type="EMBL" id="CCD34722.1"/>
    </source>
</evidence>
<reference evidence="2" key="1">
    <citation type="journal article" date="2011" name="PLoS Genet.">
        <title>Genomic analysis of the necrotrophic fungal pathogens Sclerotinia sclerotiorum and Botrytis cinerea.</title>
        <authorList>
            <person name="Amselem J."/>
            <person name="Cuomo C.A."/>
            <person name="van Kan J.A."/>
            <person name="Viaud M."/>
            <person name="Benito E.P."/>
            <person name="Couloux A."/>
            <person name="Coutinho P.M."/>
            <person name="de Vries R.P."/>
            <person name="Dyer P.S."/>
            <person name="Fillinger S."/>
            <person name="Fournier E."/>
            <person name="Gout L."/>
            <person name="Hahn M."/>
            <person name="Kohn L."/>
            <person name="Lapalu N."/>
            <person name="Plummer K.M."/>
            <person name="Pradier J.M."/>
            <person name="Quevillon E."/>
            <person name="Sharon A."/>
            <person name="Simon A."/>
            <person name="ten Have A."/>
            <person name="Tudzynski B."/>
            <person name="Tudzynski P."/>
            <person name="Wincker P."/>
            <person name="Andrew M."/>
            <person name="Anthouard V."/>
            <person name="Beever R.E."/>
            <person name="Beffa R."/>
            <person name="Benoit I."/>
            <person name="Bouzid O."/>
            <person name="Brault B."/>
            <person name="Chen Z."/>
            <person name="Choquer M."/>
            <person name="Collemare J."/>
            <person name="Cotton P."/>
            <person name="Danchin E.G."/>
            <person name="Da Silva C."/>
            <person name="Gautier A."/>
            <person name="Giraud C."/>
            <person name="Giraud T."/>
            <person name="Gonzalez C."/>
            <person name="Grossetete S."/>
            <person name="Guldener U."/>
            <person name="Henrissat B."/>
            <person name="Howlett B.J."/>
            <person name="Kodira C."/>
            <person name="Kretschmer M."/>
            <person name="Lappartient A."/>
            <person name="Leroch M."/>
            <person name="Levis C."/>
            <person name="Mauceli E."/>
            <person name="Neuveglise C."/>
            <person name="Oeser B."/>
            <person name="Pearson M."/>
            <person name="Poulain J."/>
            <person name="Poussereau N."/>
            <person name="Quesneville H."/>
            <person name="Rascle C."/>
            <person name="Schumacher J."/>
            <person name="Segurens B."/>
            <person name="Sexton A."/>
            <person name="Silva E."/>
            <person name="Sirven C."/>
            <person name="Soanes D.M."/>
            <person name="Talbot N.J."/>
            <person name="Templeton M."/>
            <person name="Yandava C."/>
            <person name="Yarden O."/>
            <person name="Zeng Q."/>
            <person name="Rollins J.A."/>
            <person name="Lebrun M.H."/>
            <person name="Dickman M."/>
        </authorList>
    </citation>
    <scope>NUCLEOTIDE SEQUENCE [LARGE SCALE GENOMIC DNA]</scope>
    <source>
        <strain evidence="2">T4</strain>
    </source>
</reference>
<organism evidence="1 2">
    <name type="scientific">Botryotinia fuckeliana (strain T4)</name>
    <name type="common">Noble rot fungus</name>
    <name type="synonym">Botrytis cinerea</name>
    <dbReference type="NCBI Taxonomy" id="999810"/>
    <lineage>
        <taxon>Eukaryota</taxon>
        <taxon>Fungi</taxon>
        <taxon>Dikarya</taxon>
        <taxon>Ascomycota</taxon>
        <taxon>Pezizomycotina</taxon>
        <taxon>Leotiomycetes</taxon>
        <taxon>Helotiales</taxon>
        <taxon>Sclerotiniaceae</taxon>
        <taxon>Botrytis</taxon>
    </lineage>
</organism>
<accession>G2YBY1</accession>
<proteinExistence type="predicted"/>
<evidence type="ECO:0000313" key="2">
    <source>
        <dbReference type="Proteomes" id="UP000008177"/>
    </source>
</evidence>
<dbReference type="HOGENOM" id="CLU_3142877_0_0_1"/>
<gene>
    <name evidence="1" type="ORF">BofuT4_uP101260.1</name>
</gene>